<organism evidence="10 11">
    <name type="scientific">Halorutilus salinus</name>
    <dbReference type="NCBI Taxonomy" id="2487751"/>
    <lineage>
        <taxon>Archaea</taxon>
        <taxon>Methanobacteriati</taxon>
        <taxon>Methanobacteriota</taxon>
        <taxon>Stenosarchaea group</taxon>
        <taxon>Halobacteria</taxon>
        <taxon>Halorutilales</taxon>
        <taxon>Halorutilaceae</taxon>
        <taxon>Halorutilus</taxon>
    </lineage>
</organism>
<dbReference type="GO" id="GO:0047294">
    <property type="term" value="F:phosphoglycerol geranylgeranyltransferase activity"/>
    <property type="evidence" value="ECO:0007669"/>
    <property type="project" value="UniProtKB-UniRule"/>
</dbReference>
<feature type="binding site" evidence="9">
    <location>
        <position position="12"/>
    </location>
    <ligand>
        <name>sn-glycerol 1-phosphate</name>
        <dbReference type="ChEBI" id="CHEBI:57685"/>
    </ligand>
</feature>
<evidence type="ECO:0000256" key="5">
    <source>
        <dbReference type="ARBA" id="ARBA00023098"/>
    </source>
</evidence>
<feature type="binding site" evidence="9">
    <location>
        <position position="14"/>
    </location>
    <ligand>
        <name>Mg(2+)</name>
        <dbReference type="ChEBI" id="CHEBI:18420"/>
    </ligand>
</feature>
<protein>
    <recommendedName>
        <fullName evidence="9">Geranylgeranylglyceryl phosphate synthase</fullName>
        <shortName evidence="9">GGGP synthase</shortName>
        <shortName evidence="9">GGGPS</shortName>
        <ecNumber evidence="9">2.5.1.41</ecNumber>
    </recommendedName>
    <alternativeName>
        <fullName evidence="9">(S)-3-O-geranylgeranylglyceryl phosphate synthase</fullName>
    </alternativeName>
    <alternativeName>
        <fullName evidence="9">Phosphoglycerol geranylgeranyltransferase</fullName>
    </alternativeName>
</protein>
<evidence type="ECO:0000313" key="11">
    <source>
        <dbReference type="Proteomes" id="UP001149411"/>
    </source>
</evidence>
<keyword evidence="6 9" id="KW-0594">Phospholipid biosynthesis</keyword>
<dbReference type="EMBL" id="RKLV01000001">
    <property type="protein sequence ID" value="MCX2817921.1"/>
    <property type="molecule type" value="Genomic_DNA"/>
</dbReference>
<dbReference type="PANTHER" id="PTHR40029">
    <property type="match status" value="1"/>
</dbReference>
<comment type="caution">
    <text evidence="9">Lacks conserved residue(s) required for the propagation of feature annotation.</text>
</comment>
<keyword evidence="1 9" id="KW-0444">Lipid biosynthesis</keyword>
<dbReference type="CDD" id="cd02812">
    <property type="entry name" value="PcrB_like"/>
    <property type="match status" value="1"/>
</dbReference>
<feature type="binding site" evidence="9">
    <location>
        <position position="40"/>
    </location>
    <ligand>
        <name>Mg(2+)</name>
        <dbReference type="ChEBI" id="CHEBI:18420"/>
    </ligand>
</feature>
<comment type="catalytic activity">
    <reaction evidence="8 9">
        <text>sn-glycerol 1-phosphate + (2E,6E,10E)-geranylgeranyl diphosphate = sn-3-O-(geranylgeranyl)glycerol 1-phosphate + diphosphate</text>
        <dbReference type="Rhea" id="RHEA:23404"/>
        <dbReference type="ChEBI" id="CHEBI:33019"/>
        <dbReference type="ChEBI" id="CHEBI:57677"/>
        <dbReference type="ChEBI" id="CHEBI:57685"/>
        <dbReference type="ChEBI" id="CHEBI:58756"/>
        <dbReference type="EC" id="2.5.1.41"/>
    </reaction>
</comment>
<feature type="binding site" evidence="9">
    <location>
        <position position="186"/>
    </location>
    <ligand>
        <name>sn-glycerol 1-phosphate</name>
        <dbReference type="ChEBI" id="CHEBI:57685"/>
    </ligand>
</feature>
<dbReference type="EC" id="2.5.1.41" evidence="9"/>
<evidence type="ECO:0000256" key="8">
    <source>
        <dbReference type="ARBA" id="ARBA00047288"/>
    </source>
</evidence>
<dbReference type="GO" id="GO:0120536">
    <property type="term" value="F:heptaprenylglyceryl phosphate synthase activity"/>
    <property type="evidence" value="ECO:0007669"/>
    <property type="project" value="UniProtKB-ARBA"/>
</dbReference>
<dbReference type="GO" id="GO:0046474">
    <property type="term" value="P:glycerophospholipid biosynthetic process"/>
    <property type="evidence" value="ECO:0007669"/>
    <property type="project" value="UniProtKB-UniRule"/>
</dbReference>
<dbReference type="SUPFAM" id="SSF51395">
    <property type="entry name" value="FMN-linked oxidoreductases"/>
    <property type="match status" value="1"/>
</dbReference>
<gene>
    <name evidence="10" type="ORF">EGH25_00915</name>
</gene>
<comment type="pathway">
    <text evidence="9">Membrane lipid metabolism; glycerophospholipid metabolism.</text>
</comment>
<evidence type="ECO:0000256" key="3">
    <source>
        <dbReference type="ARBA" id="ARBA00022723"/>
    </source>
</evidence>
<accession>A0A9Q4C3Z9</accession>
<dbReference type="InterPro" id="IPR039074">
    <property type="entry name" value="GGGP/HepGP_synthase_I"/>
</dbReference>
<comment type="cofactor">
    <cofactor evidence="9">
        <name>Mg(2+)</name>
        <dbReference type="ChEBI" id="CHEBI:18420"/>
    </cofactor>
</comment>
<evidence type="ECO:0000256" key="4">
    <source>
        <dbReference type="ARBA" id="ARBA00022842"/>
    </source>
</evidence>
<evidence type="ECO:0000256" key="9">
    <source>
        <dbReference type="HAMAP-Rule" id="MF_00112"/>
    </source>
</evidence>
<dbReference type="InterPro" id="IPR008205">
    <property type="entry name" value="GGGP_HepGP_synthase"/>
</dbReference>
<evidence type="ECO:0000256" key="1">
    <source>
        <dbReference type="ARBA" id="ARBA00022516"/>
    </source>
</evidence>
<dbReference type="Gene3D" id="3.20.20.390">
    <property type="entry name" value="FMN-linked oxidoreductases"/>
    <property type="match status" value="1"/>
</dbReference>
<evidence type="ECO:0000256" key="7">
    <source>
        <dbReference type="ARBA" id="ARBA00023264"/>
    </source>
</evidence>
<dbReference type="Pfam" id="PF01884">
    <property type="entry name" value="PcrB"/>
    <property type="match status" value="1"/>
</dbReference>
<dbReference type="GO" id="GO:0000287">
    <property type="term" value="F:magnesium ion binding"/>
    <property type="evidence" value="ECO:0007669"/>
    <property type="project" value="UniProtKB-UniRule"/>
</dbReference>
<keyword evidence="4 9" id="KW-0460">Magnesium</keyword>
<keyword evidence="2 9" id="KW-0808">Transferase</keyword>
<keyword evidence="7 9" id="KW-1208">Phospholipid metabolism</keyword>
<comment type="subcellular location">
    <subcellularLocation>
        <location evidence="9">Cytoplasm</location>
    </subcellularLocation>
</comment>
<dbReference type="InterPro" id="IPR038597">
    <property type="entry name" value="GGGP/HepGP_synthase_sf"/>
</dbReference>
<comment type="similarity">
    <text evidence="9">Belongs to the GGGP/HepGP synthase family. Group I subfamily.</text>
</comment>
<feature type="binding site" evidence="9">
    <location>
        <begin position="206"/>
        <end position="207"/>
    </location>
    <ligand>
        <name>sn-glycerol 1-phosphate</name>
        <dbReference type="ChEBI" id="CHEBI:57685"/>
    </ligand>
</feature>
<keyword evidence="5 9" id="KW-0443">Lipid metabolism</keyword>
<comment type="function">
    <text evidence="9">Prenyltransferase that catalyzes the transfer of the geranylgeranyl moiety of geranylgeranyl diphosphate (GGPP) to the C3 hydroxyl of sn-glycerol-1-phosphate (G1P). This reaction is the first ether-bond-formation step in the biosynthesis of archaeal membrane lipids.</text>
</comment>
<name>A0A9Q4C3Z9_9EURY</name>
<evidence type="ECO:0000256" key="6">
    <source>
        <dbReference type="ARBA" id="ARBA00023209"/>
    </source>
</evidence>
<reference evidence="10" key="1">
    <citation type="submission" date="2022-09" db="EMBL/GenBank/DDBJ databases">
        <title>Haloadaptaus new haloarchaeum isolated from saline soil.</title>
        <authorList>
            <person name="Duran-Viseras A."/>
            <person name="Sanchez-Porro C."/>
            <person name="Ventosa A."/>
        </authorList>
    </citation>
    <scope>NUCLEOTIDE SEQUENCE</scope>
    <source>
        <strain evidence="10">F3-133</strain>
    </source>
</reference>
<evidence type="ECO:0000313" key="10">
    <source>
        <dbReference type="EMBL" id="MCX2817921.1"/>
    </source>
</evidence>
<dbReference type="NCBIfam" id="TIGR01768">
    <property type="entry name" value="GGGP-family"/>
    <property type="match status" value="1"/>
</dbReference>
<sequence>MVEPADWRHVTKVDPDKGMSEEKMRDIAVSGTDAVVVGGTQGVTREKVLSLLSSVDADVPVVVEPSNPASAVGAGDALLVPTVLNADTVDWVVGIHKEWARTEDVDWSRVVGEGYIVMNPDSAVGRLTGADTSLSPQEAAGYAEVADGLFDLPVVYVEYSGTFGDTEVIEAVADAVDDATVFYGGGVDGYDRAKEAARYADCIVVGDAVHEKGVDALRETVRGVDDARGV</sequence>
<dbReference type="PANTHER" id="PTHR40029:SF2">
    <property type="entry name" value="HEPTAPRENYLGLYCERYL PHOSPHATE SYNTHASE"/>
    <property type="match status" value="1"/>
</dbReference>
<evidence type="ECO:0000256" key="2">
    <source>
        <dbReference type="ARBA" id="ARBA00022679"/>
    </source>
</evidence>
<comment type="caution">
    <text evidence="10">The sequence shown here is derived from an EMBL/GenBank/DDBJ whole genome shotgun (WGS) entry which is preliminary data.</text>
</comment>
<keyword evidence="9" id="KW-0963">Cytoplasm</keyword>
<keyword evidence="3 9" id="KW-0479">Metal-binding</keyword>
<dbReference type="AlphaFoldDB" id="A0A9Q4C3Z9"/>
<proteinExistence type="inferred from homology"/>
<dbReference type="GO" id="GO:0005737">
    <property type="term" value="C:cytoplasm"/>
    <property type="evidence" value="ECO:0007669"/>
    <property type="project" value="UniProtKB-SubCell"/>
</dbReference>
<feature type="binding site" evidence="9">
    <location>
        <begin position="156"/>
        <end position="161"/>
    </location>
    <ligand>
        <name>sn-glycerol 1-phosphate</name>
        <dbReference type="ChEBI" id="CHEBI:57685"/>
    </ligand>
</feature>
<keyword evidence="11" id="KW-1185">Reference proteome</keyword>
<dbReference type="RefSeq" id="WP_266085460.1">
    <property type="nucleotide sequence ID" value="NZ_RKLV01000001.1"/>
</dbReference>
<dbReference type="NCBIfam" id="NF003199">
    <property type="entry name" value="PRK04169.1-3"/>
    <property type="match status" value="1"/>
</dbReference>
<dbReference type="HAMAP" id="MF_00112">
    <property type="entry name" value="GGGP_HepGP_synthase"/>
    <property type="match status" value="1"/>
</dbReference>
<dbReference type="Proteomes" id="UP001149411">
    <property type="component" value="Unassembled WGS sequence"/>
</dbReference>